<dbReference type="InterPro" id="IPR016084">
    <property type="entry name" value="Haem_Oase-like_multi-hlx"/>
</dbReference>
<evidence type="ECO:0008006" key="4">
    <source>
        <dbReference type="Google" id="ProtNLM"/>
    </source>
</evidence>
<name>A0ABD4SZC4_9CYAN</name>
<dbReference type="AlphaFoldDB" id="A0ABD4SZC4"/>
<evidence type="ECO:0000313" key="3">
    <source>
        <dbReference type="Proteomes" id="UP000031561"/>
    </source>
</evidence>
<reference evidence="2 3" key="1">
    <citation type="journal article" date="2015" name="Genome Announc.">
        <title>Draft Genome Sequence of Filamentous Marine Cyanobacterium Lyngbya confervoides Strain BDU141951.</title>
        <authorList>
            <person name="Chandrababunaidu M.M."/>
            <person name="Sen D."/>
            <person name="Tripathy S."/>
        </authorList>
    </citation>
    <scope>NUCLEOTIDE SEQUENCE [LARGE SCALE GENOMIC DNA]</scope>
    <source>
        <strain evidence="2 3">BDU141951</strain>
    </source>
</reference>
<accession>A0ABD4SZC4</accession>
<keyword evidence="3" id="KW-1185">Reference proteome</keyword>
<evidence type="ECO:0000256" key="1">
    <source>
        <dbReference type="SAM" id="MobiDB-lite"/>
    </source>
</evidence>
<comment type="caution">
    <text evidence="2">The sequence shown here is derived from an EMBL/GenBank/DDBJ whole genome shotgun (WGS) entry which is preliminary data.</text>
</comment>
<sequence>MTFTVVPAPKLALSHRIQDRLAQGDLTATQAREFQRFLTDVDRKLLHHRIITHNAYTHWFSQGKATDAELRHFIRQFSVFSNQFLMAALLKVINAPTLEQSRAGREILLNELGVIYRNPAQPIQAGRPLSPEDKDRQGDPELVQTQGTVDGGICRFQAAHFEWLTGVAAGLGLGFADIGKRRHGRPTTLHFCEALQRLYGSDDPQIAEGASFAVENWAAAGFWQQLEDGLTQIKQARHPHLRLAFFTWHNRVEAQHAGHTLEELEAVYFQPSFNRAKFFQGGAEILEAIAVFWDGLNDDRLNPIYR</sequence>
<protein>
    <recommendedName>
        <fullName evidence="4">Thiaminase-2/PQQC domain-containing protein</fullName>
    </recommendedName>
</protein>
<feature type="compositionally biased region" description="Basic and acidic residues" evidence="1">
    <location>
        <begin position="130"/>
        <end position="139"/>
    </location>
</feature>
<gene>
    <name evidence="2" type="ORF">QQ91_0002605</name>
</gene>
<dbReference type="EMBL" id="JTHE03000017">
    <property type="protein sequence ID" value="MCM1981723.1"/>
    <property type="molecule type" value="Genomic_DNA"/>
</dbReference>
<dbReference type="SUPFAM" id="SSF48613">
    <property type="entry name" value="Heme oxygenase-like"/>
    <property type="match status" value="1"/>
</dbReference>
<organism evidence="2 3">
    <name type="scientific">Lyngbya confervoides BDU141951</name>
    <dbReference type="NCBI Taxonomy" id="1574623"/>
    <lineage>
        <taxon>Bacteria</taxon>
        <taxon>Bacillati</taxon>
        <taxon>Cyanobacteriota</taxon>
        <taxon>Cyanophyceae</taxon>
        <taxon>Oscillatoriophycideae</taxon>
        <taxon>Oscillatoriales</taxon>
        <taxon>Microcoleaceae</taxon>
        <taxon>Lyngbya</taxon>
    </lineage>
</organism>
<dbReference type="RefSeq" id="WP_166283877.1">
    <property type="nucleotide sequence ID" value="NZ_JTHE03000017.1"/>
</dbReference>
<dbReference type="Proteomes" id="UP000031561">
    <property type="component" value="Unassembled WGS sequence"/>
</dbReference>
<feature type="region of interest" description="Disordered" evidence="1">
    <location>
        <begin position="123"/>
        <end position="144"/>
    </location>
</feature>
<proteinExistence type="predicted"/>
<evidence type="ECO:0000313" key="2">
    <source>
        <dbReference type="EMBL" id="MCM1981723.1"/>
    </source>
</evidence>
<dbReference type="Gene3D" id="1.20.910.10">
    <property type="entry name" value="Heme oxygenase-like"/>
    <property type="match status" value="1"/>
</dbReference>